<evidence type="ECO:0000313" key="2">
    <source>
        <dbReference type="Proteomes" id="UP000254866"/>
    </source>
</evidence>
<name>A0A370U3G7_9HELO</name>
<proteinExistence type="predicted"/>
<protein>
    <submittedName>
        <fullName evidence="1">Uncharacterized protein</fullName>
    </submittedName>
</protein>
<dbReference type="GO" id="GO:0000447">
    <property type="term" value="P:endonucleolytic cleavage in ITS1 to separate SSU-rRNA from 5.8S rRNA and LSU-rRNA from tricistronic rRNA transcript (SSU-rRNA, 5.8S rRNA, LSU-rRNA)"/>
    <property type="evidence" value="ECO:0007669"/>
    <property type="project" value="TreeGrafter"/>
</dbReference>
<dbReference type="Proteomes" id="UP000254866">
    <property type="component" value="Unassembled WGS sequence"/>
</dbReference>
<dbReference type="InterPro" id="IPR013893">
    <property type="entry name" value="RNase_P_Rpp40"/>
</dbReference>
<sequence length="354" mass="39805">MLDFPEDTKNEPKCLVTHGTMGHVNPKEPPIKRKPFSAILSHPFVSKVDLVLPEEVYEIVKNDLIKSLEPRWPVFSRVILPLSVLLEGDFFNEYIKRGNILMLSEGNMGVDNVYKLRDGILTLHLEKEKYERAGLVGKPDGLKGKRGTKPRWVVEINLRLPSMLHGKKGFDRIVYAFKNVLTAPVTWLFHDLATTATTPDPLDIHFPTKKTVSPVVSQNIRASIPPLKPTADKDSKYDADFEDYAVELHEWLSLILLDSPRVKVGDKIDPFLSRYALPADSVASGGLVKLTWQGFIAPSWAHETFALILPHIPRDSWFAYCVGGFADGWSGETRASTILKLPDTPNEYVLWGIV</sequence>
<dbReference type="GeneID" id="43595111"/>
<dbReference type="GO" id="GO:0004526">
    <property type="term" value="F:ribonuclease P activity"/>
    <property type="evidence" value="ECO:0007669"/>
    <property type="project" value="TreeGrafter"/>
</dbReference>
<keyword evidence="2" id="KW-1185">Reference proteome</keyword>
<dbReference type="Pfam" id="PF08584">
    <property type="entry name" value="Ribonuc_P_40"/>
    <property type="match status" value="1"/>
</dbReference>
<dbReference type="GO" id="GO:0030681">
    <property type="term" value="C:multimeric ribonuclease P complex"/>
    <property type="evidence" value="ECO:0007669"/>
    <property type="project" value="TreeGrafter"/>
</dbReference>
<dbReference type="GO" id="GO:0001682">
    <property type="term" value="P:tRNA 5'-leader removal"/>
    <property type="evidence" value="ECO:0007669"/>
    <property type="project" value="InterPro"/>
</dbReference>
<evidence type="ECO:0000313" key="1">
    <source>
        <dbReference type="EMBL" id="RDL42283.1"/>
    </source>
</evidence>
<gene>
    <name evidence="1" type="ORF">BP5553_02262</name>
</gene>
<dbReference type="OrthoDB" id="63112at2759"/>
<comment type="caution">
    <text evidence="1">The sequence shown here is derived from an EMBL/GenBank/DDBJ whole genome shotgun (WGS) entry which is preliminary data.</text>
</comment>
<dbReference type="EMBL" id="NPIC01000001">
    <property type="protein sequence ID" value="RDL42283.1"/>
    <property type="molecule type" value="Genomic_DNA"/>
</dbReference>
<dbReference type="GO" id="GO:0000172">
    <property type="term" value="C:ribonuclease MRP complex"/>
    <property type="evidence" value="ECO:0007669"/>
    <property type="project" value="TreeGrafter"/>
</dbReference>
<dbReference type="GO" id="GO:0000171">
    <property type="term" value="F:ribonuclease MRP activity"/>
    <property type="evidence" value="ECO:0007669"/>
    <property type="project" value="TreeGrafter"/>
</dbReference>
<dbReference type="PANTHER" id="PTHR15396">
    <property type="entry name" value="RIBONUCLEASE P PROTEIN SUBUNIT P40"/>
    <property type="match status" value="1"/>
</dbReference>
<dbReference type="STRING" id="2656787.A0A370U3G7"/>
<dbReference type="AlphaFoldDB" id="A0A370U3G7"/>
<accession>A0A370U3G7</accession>
<dbReference type="PANTHER" id="PTHR15396:SF1">
    <property type="entry name" value="RIBONUCLEASE P PROTEIN SUBUNIT P40"/>
    <property type="match status" value="1"/>
</dbReference>
<dbReference type="RefSeq" id="XP_031874939.1">
    <property type="nucleotide sequence ID" value="XM_032010885.1"/>
</dbReference>
<reference evidence="1 2" key="1">
    <citation type="journal article" date="2018" name="IMA Fungus">
        <title>IMA Genome-F 9: Draft genome sequence of Annulohypoxylon stygium, Aspergillus mulundensis, Berkeleyomyces basicola (syn. Thielaviopsis basicola), Ceratocystis smalleyi, two Cercospora beticola strains, Coleophoma cylindrospora, Fusarium fracticaudum, Phialophora cf. hyalina, and Morchella septimelata.</title>
        <authorList>
            <person name="Wingfield B.D."/>
            <person name="Bills G.F."/>
            <person name="Dong Y."/>
            <person name="Huang W."/>
            <person name="Nel W.J."/>
            <person name="Swalarsk-Parry B.S."/>
            <person name="Vaghefi N."/>
            <person name="Wilken P.M."/>
            <person name="An Z."/>
            <person name="de Beer Z.W."/>
            <person name="De Vos L."/>
            <person name="Chen L."/>
            <person name="Duong T.A."/>
            <person name="Gao Y."/>
            <person name="Hammerbacher A."/>
            <person name="Kikkert J.R."/>
            <person name="Li Y."/>
            <person name="Li H."/>
            <person name="Li K."/>
            <person name="Li Q."/>
            <person name="Liu X."/>
            <person name="Ma X."/>
            <person name="Naidoo K."/>
            <person name="Pethybridge S.J."/>
            <person name="Sun J."/>
            <person name="Steenkamp E.T."/>
            <person name="van der Nest M.A."/>
            <person name="van Wyk S."/>
            <person name="Wingfield M.J."/>
            <person name="Xiong C."/>
            <person name="Yue Q."/>
            <person name="Zhang X."/>
        </authorList>
    </citation>
    <scope>NUCLEOTIDE SEQUENCE [LARGE SCALE GENOMIC DNA]</scope>
    <source>
        <strain evidence="1 2">BP 5553</strain>
    </source>
</reference>
<organism evidence="1 2">
    <name type="scientific">Venustampulla echinocandica</name>
    <dbReference type="NCBI Taxonomy" id="2656787"/>
    <lineage>
        <taxon>Eukaryota</taxon>
        <taxon>Fungi</taxon>
        <taxon>Dikarya</taxon>
        <taxon>Ascomycota</taxon>
        <taxon>Pezizomycotina</taxon>
        <taxon>Leotiomycetes</taxon>
        <taxon>Helotiales</taxon>
        <taxon>Pleuroascaceae</taxon>
        <taxon>Venustampulla</taxon>
    </lineage>
</organism>